<comment type="caution">
    <text evidence="2">The sequence shown here is derived from an EMBL/GenBank/DDBJ whole genome shotgun (WGS) entry which is preliminary data.</text>
</comment>
<name>A0A6I7HKW1_9HYPH</name>
<feature type="transmembrane region" description="Helical" evidence="1">
    <location>
        <begin position="70"/>
        <end position="89"/>
    </location>
</feature>
<protein>
    <submittedName>
        <fullName evidence="2">Uncharacterized protein</fullName>
    </submittedName>
</protein>
<organism evidence="2 3">
    <name type="scientific">Ciceribacter lividus</name>
    <dbReference type="NCBI Taxonomy" id="1197950"/>
    <lineage>
        <taxon>Bacteria</taxon>
        <taxon>Pseudomonadati</taxon>
        <taxon>Pseudomonadota</taxon>
        <taxon>Alphaproteobacteria</taxon>
        <taxon>Hyphomicrobiales</taxon>
        <taxon>Rhizobiaceae</taxon>
        <taxon>Ciceribacter</taxon>
    </lineage>
</organism>
<reference evidence="2 3" key="1">
    <citation type="submission" date="2018-07" db="EMBL/GenBank/DDBJ databases">
        <title>Genomic Encyclopedia of Type Strains, Phase IV (KMG-IV): sequencing the most valuable type-strain genomes for metagenomic binning, comparative biology and taxonomic classification.</title>
        <authorList>
            <person name="Goeker M."/>
        </authorList>
    </citation>
    <scope>NUCLEOTIDE SEQUENCE [LARGE SCALE GENOMIC DNA]</scope>
    <source>
        <strain evidence="2 3">DSM 25528</strain>
    </source>
</reference>
<gene>
    <name evidence="2" type="ORF">DFR48_10714</name>
</gene>
<accession>A0A6I7HKW1</accession>
<evidence type="ECO:0000313" key="2">
    <source>
        <dbReference type="EMBL" id="RCW23146.1"/>
    </source>
</evidence>
<dbReference type="RefSeq" id="WP_114363592.1">
    <property type="nucleotide sequence ID" value="NZ_QPIX01000007.1"/>
</dbReference>
<evidence type="ECO:0000256" key="1">
    <source>
        <dbReference type="SAM" id="Phobius"/>
    </source>
</evidence>
<keyword evidence="1" id="KW-0812">Transmembrane</keyword>
<evidence type="ECO:0000313" key="3">
    <source>
        <dbReference type="Proteomes" id="UP000252582"/>
    </source>
</evidence>
<dbReference type="EMBL" id="QPIX01000007">
    <property type="protein sequence ID" value="RCW23146.1"/>
    <property type="molecule type" value="Genomic_DNA"/>
</dbReference>
<keyword evidence="3" id="KW-1185">Reference proteome</keyword>
<keyword evidence="1" id="KW-0472">Membrane</keyword>
<proteinExistence type="predicted"/>
<dbReference type="Proteomes" id="UP000252582">
    <property type="component" value="Unassembled WGS sequence"/>
</dbReference>
<keyword evidence="1" id="KW-1133">Transmembrane helix</keyword>
<sequence>MERNVLEEIEERLRATRLEFEAEIERQLKAQREHFRYRLQRGKVRFERDVREFQSRYRISLWPYITRAHVAYVLTAPMIYALIVPLVFLDLSVTIYQHICFRAYGIPRVRRSAHVIIDRHHLAYLNGIEKLNCIYCGYANGVIAYAREIAGRTEAFWCPVKHARRAVDPHEHFNRFFDYGDAQSYRAWLDAQRKGQQSSKEGPRS</sequence>
<dbReference type="AlphaFoldDB" id="A0A6I7HKW1"/>